<gene>
    <name evidence="1" type="ordered locus">CPS_1691</name>
</gene>
<evidence type="ECO:0000313" key="1">
    <source>
        <dbReference type="EMBL" id="AAZ24956.1"/>
    </source>
</evidence>
<dbReference type="HOGENOM" id="CLU_1249773_0_0_6"/>
<dbReference type="SUPFAM" id="SSF53850">
    <property type="entry name" value="Periplasmic binding protein-like II"/>
    <property type="match status" value="1"/>
</dbReference>
<dbReference type="Proteomes" id="UP000000547">
    <property type="component" value="Chromosome"/>
</dbReference>
<sequence>MPGLLKADGTGIFNKLNNAIFMEMSKDAELTLTSLNRTRKGIKDGTFDVYFPELWENLPGEKHQYVVSRPIFYKRIILFTLEGSGLLELSDFENELLGVVQGFSYGREIKSNPRLHFTSQEDDIVNIKLLLNKRIGGVLGGYPGTVIAVKKNDAANKIHYNLDKPVAVLESFYVCKNDADGIKLCNGINKAVESLLRKGILELNDDTGFSRFNPQEHN</sequence>
<name>Q484T6_COLP3</name>
<dbReference type="EMBL" id="CP000083">
    <property type="protein sequence ID" value="AAZ24956.1"/>
    <property type="molecule type" value="Genomic_DNA"/>
</dbReference>
<proteinExistence type="predicted"/>
<organism evidence="1 2">
    <name type="scientific">Colwellia psychrerythraea (strain 34H / ATCC BAA-681)</name>
    <name type="common">Vibrio psychroerythus</name>
    <dbReference type="NCBI Taxonomy" id="167879"/>
    <lineage>
        <taxon>Bacteria</taxon>
        <taxon>Pseudomonadati</taxon>
        <taxon>Pseudomonadota</taxon>
        <taxon>Gammaproteobacteria</taxon>
        <taxon>Alteromonadales</taxon>
        <taxon>Colwelliaceae</taxon>
        <taxon>Colwellia</taxon>
    </lineage>
</organism>
<dbReference type="AlphaFoldDB" id="Q484T6"/>
<reference evidence="1" key="1">
    <citation type="journal article" date="2005" name="Proc. Natl. Acad. Sci. U.S.A.">
        <title>The psychrophilic lifestyle as revealed by the genome sequence of Colwellia psychrerythraea 34H through genomic and proteomic analyses.</title>
        <authorList>
            <person name="Methe B.A."/>
            <person name="Nelson K.E."/>
            <person name="Deming J.W."/>
            <person name="Momen B."/>
            <person name="Melamud E."/>
            <person name="Zhang X."/>
            <person name="Moult J."/>
            <person name="Madupu R."/>
            <person name="Nelson W.C."/>
            <person name="Dodson R.J."/>
            <person name="Brinkac L.M."/>
            <person name="Daugherty S.C."/>
            <person name="Durkin A.S."/>
            <person name="DeBoy R.T."/>
            <person name="Kolonay J.F."/>
            <person name="Sullivan S.A."/>
            <person name="Zhou L."/>
            <person name="Davidsen T.M."/>
            <person name="Wu M."/>
            <person name="Huston A.L."/>
            <person name="Lewis M."/>
            <person name="Weaver B."/>
            <person name="Weidman J.F."/>
            <person name="Khouri H."/>
            <person name="Utterback T.R."/>
            <person name="Feldblyum T.V."/>
            <person name="Fraser C.M."/>
        </authorList>
    </citation>
    <scope>NUCLEOTIDE SEQUENCE [LARGE SCALE GENOMIC DNA]</scope>
    <source>
        <strain evidence="1">34H</strain>
    </source>
</reference>
<accession>Q484T6</accession>
<dbReference type="Gene3D" id="3.40.190.10">
    <property type="entry name" value="Periplasmic binding protein-like II"/>
    <property type="match status" value="2"/>
</dbReference>
<evidence type="ECO:0000313" key="2">
    <source>
        <dbReference type="Proteomes" id="UP000000547"/>
    </source>
</evidence>
<dbReference type="KEGG" id="cps:CPS_1691"/>
<protein>
    <submittedName>
        <fullName evidence="1">Uncharacterized protein</fullName>
    </submittedName>
</protein>